<evidence type="ECO:0000256" key="6">
    <source>
        <dbReference type="ARBA" id="ARBA00022723"/>
    </source>
</evidence>
<protein>
    <recommendedName>
        <fullName evidence="3">Ferric uptake regulation protein</fullName>
    </recommendedName>
</protein>
<keyword evidence="13" id="KW-1185">Reference proteome</keyword>
<keyword evidence="9" id="KW-0238">DNA-binding</keyword>
<accession>A0A6G7PYM7</accession>
<dbReference type="InterPro" id="IPR036388">
    <property type="entry name" value="WH-like_DNA-bd_sf"/>
</dbReference>
<evidence type="ECO:0000313" key="13">
    <source>
        <dbReference type="Proteomes" id="UP000502179"/>
    </source>
</evidence>
<dbReference type="Gene3D" id="3.30.1490.190">
    <property type="match status" value="1"/>
</dbReference>
<dbReference type="RefSeq" id="WP_166033009.1">
    <property type="nucleotide sequence ID" value="NZ_CP048877.1"/>
</dbReference>
<dbReference type="CDD" id="cd07153">
    <property type="entry name" value="Fur_like"/>
    <property type="match status" value="1"/>
</dbReference>
<keyword evidence="6 11" id="KW-0479">Metal-binding</keyword>
<evidence type="ECO:0000256" key="8">
    <source>
        <dbReference type="ARBA" id="ARBA00023015"/>
    </source>
</evidence>
<dbReference type="InterPro" id="IPR002481">
    <property type="entry name" value="FUR"/>
</dbReference>
<dbReference type="PANTHER" id="PTHR33202">
    <property type="entry name" value="ZINC UPTAKE REGULATION PROTEIN"/>
    <property type="match status" value="1"/>
</dbReference>
<dbReference type="InterPro" id="IPR043135">
    <property type="entry name" value="Fur_C"/>
</dbReference>
<evidence type="ECO:0000256" key="11">
    <source>
        <dbReference type="PIRSR" id="PIRSR602481-1"/>
    </source>
</evidence>
<dbReference type="KEGG" id="tav:G4V39_11120"/>
<keyword evidence="7 11" id="KW-0862">Zinc</keyword>
<comment type="subcellular location">
    <subcellularLocation>
        <location evidence="1">Cytoplasm</location>
    </subcellularLocation>
</comment>
<gene>
    <name evidence="12" type="ORF">G4V39_11120</name>
</gene>
<evidence type="ECO:0000256" key="1">
    <source>
        <dbReference type="ARBA" id="ARBA00004496"/>
    </source>
</evidence>
<evidence type="ECO:0000256" key="5">
    <source>
        <dbReference type="ARBA" id="ARBA00022491"/>
    </source>
</evidence>
<dbReference type="GO" id="GO:0008270">
    <property type="term" value="F:zinc ion binding"/>
    <property type="evidence" value="ECO:0007669"/>
    <property type="project" value="TreeGrafter"/>
</dbReference>
<dbReference type="FunFam" id="1.10.10.10:FF:000007">
    <property type="entry name" value="Ferric uptake regulation protein"/>
    <property type="match status" value="1"/>
</dbReference>
<keyword evidence="4" id="KW-0963">Cytoplasm</keyword>
<dbReference type="GO" id="GO:0000976">
    <property type="term" value="F:transcription cis-regulatory region binding"/>
    <property type="evidence" value="ECO:0007669"/>
    <property type="project" value="TreeGrafter"/>
</dbReference>
<dbReference type="EMBL" id="CP048877">
    <property type="protein sequence ID" value="QIJ72794.1"/>
    <property type="molecule type" value="Genomic_DNA"/>
</dbReference>
<keyword evidence="8" id="KW-0805">Transcription regulation</keyword>
<dbReference type="Pfam" id="PF01475">
    <property type="entry name" value="FUR"/>
    <property type="match status" value="1"/>
</dbReference>
<dbReference type="SUPFAM" id="SSF46785">
    <property type="entry name" value="Winged helix' DNA-binding domain"/>
    <property type="match status" value="1"/>
</dbReference>
<evidence type="ECO:0000256" key="9">
    <source>
        <dbReference type="ARBA" id="ARBA00023125"/>
    </source>
</evidence>
<dbReference type="GO" id="GO:1900376">
    <property type="term" value="P:regulation of secondary metabolite biosynthetic process"/>
    <property type="evidence" value="ECO:0007669"/>
    <property type="project" value="TreeGrafter"/>
</dbReference>
<evidence type="ECO:0000256" key="7">
    <source>
        <dbReference type="ARBA" id="ARBA00022833"/>
    </source>
</evidence>
<evidence type="ECO:0000313" key="12">
    <source>
        <dbReference type="EMBL" id="QIJ72794.1"/>
    </source>
</evidence>
<name>A0A6G7PYM7_9BACT</name>
<dbReference type="Proteomes" id="UP000502179">
    <property type="component" value="Chromosome"/>
</dbReference>
<evidence type="ECO:0000256" key="4">
    <source>
        <dbReference type="ARBA" id="ARBA00022490"/>
    </source>
</evidence>
<dbReference type="AlphaFoldDB" id="A0A6G7PYM7"/>
<feature type="binding site" evidence="11">
    <location>
        <position position="92"/>
    </location>
    <ligand>
        <name>Zn(2+)</name>
        <dbReference type="ChEBI" id="CHEBI:29105"/>
    </ligand>
</feature>
<dbReference type="PANTHER" id="PTHR33202:SF8">
    <property type="entry name" value="PEROXIDE-RESPONSIVE REPRESSOR PERR"/>
    <property type="match status" value="1"/>
</dbReference>
<dbReference type="GO" id="GO:0003700">
    <property type="term" value="F:DNA-binding transcription factor activity"/>
    <property type="evidence" value="ECO:0007669"/>
    <property type="project" value="InterPro"/>
</dbReference>
<feature type="binding site" evidence="11">
    <location>
        <position position="134"/>
    </location>
    <ligand>
        <name>Zn(2+)</name>
        <dbReference type="ChEBI" id="CHEBI:29105"/>
    </ligand>
</feature>
<dbReference type="GO" id="GO:0045892">
    <property type="term" value="P:negative regulation of DNA-templated transcription"/>
    <property type="evidence" value="ECO:0007669"/>
    <property type="project" value="TreeGrafter"/>
</dbReference>
<reference evidence="12 13" key="1">
    <citation type="submission" date="2020-02" db="EMBL/GenBank/DDBJ databases">
        <title>Genome analysis of Thermosulfuriphilus ammonigenes ST65T, an anaerobic thermophilic chemolithoautotrophic bacterium isolated from a deep-sea hydrothermal vent.</title>
        <authorList>
            <person name="Slobodkina G."/>
            <person name="Allioux M."/>
            <person name="Merkel A."/>
            <person name="Alain K."/>
            <person name="Jebbar M."/>
            <person name="Slobodkin A."/>
        </authorList>
    </citation>
    <scope>NUCLEOTIDE SEQUENCE [LARGE SCALE GENOMIC DNA]</scope>
    <source>
        <strain evidence="12 13">ST65</strain>
    </source>
</reference>
<dbReference type="InterPro" id="IPR036390">
    <property type="entry name" value="WH_DNA-bd_sf"/>
</dbReference>
<sequence>MNQEKIEKYRGLGLKMTPQRLAILEYLEGNKSHPSAEDIYRHVRSQFPSMSFATVYNTLEALKERGLVQELHIDPSKKRFDPDTSPHNHLICLGCHKIIDIFTTPPMNSIPQEELQGYKLISAQVVLYGLCPECQEKEAQQKD</sequence>
<evidence type="ECO:0000256" key="10">
    <source>
        <dbReference type="ARBA" id="ARBA00023163"/>
    </source>
</evidence>
<proteinExistence type="inferred from homology"/>
<feature type="binding site" evidence="11">
    <location>
        <position position="95"/>
    </location>
    <ligand>
        <name>Zn(2+)</name>
        <dbReference type="ChEBI" id="CHEBI:29105"/>
    </ligand>
</feature>
<dbReference type="Gene3D" id="1.10.10.10">
    <property type="entry name" value="Winged helix-like DNA-binding domain superfamily/Winged helix DNA-binding domain"/>
    <property type="match status" value="1"/>
</dbReference>
<comment type="similarity">
    <text evidence="2">Belongs to the Fur family.</text>
</comment>
<keyword evidence="5" id="KW-0678">Repressor</keyword>
<dbReference type="GO" id="GO:0005737">
    <property type="term" value="C:cytoplasm"/>
    <property type="evidence" value="ECO:0007669"/>
    <property type="project" value="UniProtKB-SubCell"/>
</dbReference>
<evidence type="ECO:0000256" key="2">
    <source>
        <dbReference type="ARBA" id="ARBA00007957"/>
    </source>
</evidence>
<comment type="cofactor">
    <cofactor evidence="11">
        <name>Zn(2+)</name>
        <dbReference type="ChEBI" id="CHEBI:29105"/>
    </cofactor>
    <text evidence="11">Binds 1 zinc ion per subunit.</text>
</comment>
<organism evidence="12 13">
    <name type="scientific">Thermosulfuriphilus ammonigenes</name>
    <dbReference type="NCBI Taxonomy" id="1936021"/>
    <lineage>
        <taxon>Bacteria</taxon>
        <taxon>Pseudomonadati</taxon>
        <taxon>Thermodesulfobacteriota</taxon>
        <taxon>Thermodesulfobacteria</taxon>
        <taxon>Thermodesulfobacteriales</taxon>
        <taxon>Thermodesulfobacteriaceae</taxon>
        <taxon>Thermosulfuriphilus</taxon>
    </lineage>
</organism>
<evidence type="ECO:0000256" key="3">
    <source>
        <dbReference type="ARBA" id="ARBA00020910"/>
    </source>
</evidence>
<keyword evidence="10" id="KW-0804">Transcription</keyword>
<feature type="binding site" evidence="11">
    <location>
        <position position="131"/>
    </location>
    <ligand>
        <name>Zn(2+)</name>
        <dbReference type="ChEBI" id="CHEBI:29105"/>
    </ligand>
</feature>